<comment type="caution">
    <text evidence="1">The sequence shown here is derived from an EMBL/GenBank/DDBJ whole genome shotgun (WGS) entry which is preliminary data.</text>
</comment>
<keyword evidence="2" id="KW-1185">Reference proteome</keyword>
<reference evidence="1 2" key="1">
    <citation type="journal article" date="2018" name="J. Allergy Clin. Immunol.">
        <title>High-quality assembly of Dermatophagoides pteronyssinus genome and transcriptome reveals a wide range of novel allergens.</title>
        <authorList>
            <person name="Liu X.Y."/>
            <person name="Yang K.Y."/>
            <person name="Wang M.Q."/>
            <person name="Kwok J.S."/>
            <person name="Zeng X."/>
            <person name="Yang Z."/>
            <person name="Xiao X.J."/>
            <person name="Lau C.P."/>
            <person name="Li Y."/>
            <person name="Huang Z.M."/>
            <person name="Ba J.G."/>
            <person name="Yim A.K."/>
            <person name="Ouyang C.Y."/>
            <person name="Ngai S.M."/>
            <person name="Chan T.F."/>
            <person name="Leung E.L."/>
            <person name="Liu L."/>
            <person name="Liu Z.G."/>
            <person name="Tsui S.K."/>
        </authorList>
    </citation>
    <scope>NUCLEOTIDE SEQUENCE [LARGE SCALE GENOMIC DNA]</scope>
    <source>
        <strain evidence="1">Derp</strain>
    </source>
</reference>
<evidence type="ECO:0000313" key="2">
    <source>
        <dbReference type="Proteomes" id="UP000887458"/>
    </source>
</evidence>
<sequence>MIIVYLDRLNGNKQRNNNETTKQKPPTFNDNDVYEWAKFVELNKEVEIMDSNPDRISNFHSFR</sequence>
<name>A0ABQ8IVA2_DERPT</name>
<evidence type="ECO:0000313" key="1">
    <source>
        <dbReference type="EMBL" id="KAH9414244.1"/>
    </source>
</evidence>
<reference evidence="1 2" key="2">
    <citation type="journal article" date="2022" name="Mol. Biol. Evol.">
        <title>Comparative Genomics Reveals Insights into the Divergent Evolution of Astigmatic Mites and Household Pest Adaptations.</title>
        <authorList>
            <person name="Xiong Q."/>
            <person name="Wan A.T."/>
            <person name="Liu X."/>
            <person name="Fung C.S."/>
            <person name="Xiao X."/>
            <person name="Malainual N."/>
            <person name="Hou J."/>
            <person name="Wang L."/>
            <person name="Wang M."/>
            <person name="Yang K.Y."/>
            <person name="Cui Y."/>
            <person name="Leung E.L."/>
            <person name="Nong W."/>
            <person name="Shin S.K."/>
            <person name="Au S.W."/>
            <person name="Jeong K.Y."/>
            <person name="Chew F.T."/>
            <person name="Hui J.H."/>
            <person name="Leung T.F."/>
            <person name="Tungtrongchitr A."/>
            <person name="Zhong N."/>
            <person name="Liu Z."/>
            <person name="Tsui S.K."/>
        </authorList>
    </citation>
    <scope>NUCLEOTIDE SEQUENCE [LARGE SCALE GENOMIC DNA]</scope>
    <source>
        <strain evidence="1">Derp</strain>
    </source>
</reference>
<organism evidence="1 2">
    <name type="scientific">Dermatophagoides pteronyssinus</name>
    <name type="common">European house dust mite</name>
    <dbReference type="NCBI Taxonomy" id="6956"/>
    <lineage>
        <taxon>Eukaryota</taxon>
        <taxon>Metazoa</taxon>
        <taxon>Ecdysozoa</taxon>
        <taxon>Arthropoda</taxon>
        <taxon>Chelicerata</taxon>
        <taxon>Arachnida</taxon>
        <taxon>Acari</taxon>
        <taxon>Acariformes</taxon>
        <taxon>Sarcoptiformes</taxon>
        <taxon>Astigmata</taxon>
        <taxon>Psoroptidia</taxon>
        <taxon>Analgoidea</taxon>
        <taxon>Pyroglyphidae</taxon>
        <taxon>Dermatophagoidinae</taxon>
        <taxon>Dermatophagoides</taxon>
    </lineage>
</organism>
<dbReference type="EMBL" id="NJHN03000112">
    <property type="protein sequence ID" value="KAH9414244.1"/>
    <property type="molecule type" value="Genomic_DNA"/>
</dbReference>
<gene>
    <name evidence="1" type="ORF">DERP_008439</name>
</gene>
<dbReference type="Proteomes" id="UP000887458">
    <property type="component" value="Unassembled WGS sequence"/>
</dbReference>
<protein>
    <submittedName>
        <fullName evidence="1">Uncharacterized protein</fullName>
    </submittedName>
</protein>
<proteinExistence type="predicted"/>
<accession>A0ABQ8IVA2</accession>